<dbReference type="PANTHER" id="PTHR47331">
    <property type="entry name" value="PHD-TYPE DOMAIN-CONTAINING PROTEIN"/>
    <property type="match status" value="1"/>
</dbReference>
<dbReference type="InterPro" id="IPR036397">
    <property type="entry name" value="RNaseH_sf"/>
</dbReference>
<proteinExistence type="predicted"/>
<name>A0A6G0VNN6_APHCR</name>
<keyword evidence="3" id="KW-1185">Reference proteome</keyword>
<dbReference type="GO" id="GO:0003676">
    <property type="term" value="F:nucleic acid binding"/>
    <property type="evidence" value="ECO:0007669"/>
    <property type="project" value="InterPro"/>
</dbReference>
<reference evidence="2 3" key="1">
    <citation type="submission" date="2019-08" db="EMBL/GenBank/DDBJ databases">
        <title>Whole genome of Aphis craccivora.</title>
        <authorList>
            <person name="Voronova N.V."/>
            <person name="Shulinski R.S."/>
            <person name="Bandarenka Y.V."/>
            <person name="Zhorov D.G."/>
            <person name="Warner D."/>
        </authorList>
    </citation>
    <scope>NUCLEOTIDE SEQUENCE [LARGE SCALE GENOMIC DNA]</scope>
    <source>
        <strain evidence="2">180601</strain>
        <tissue evidence="2">Whole Body</tissue>
    </source>
</reference>
<dbReference type="OrthoDB" id="6623406at2759"/>
<dbReference type="InterPro" id="IPR012337">
    <property type="entry name" value="RNaseH-like_sf"/>
</dbReference>
<evidence type="ECO:0000313" key="3">
    <source>
        <dbReference type="Proteomes" id="UP000478052"/>
    </source>
</evidence>
<dbReference type="InterPro" id="IPR041588">
    <property type="entry name" value="Integrase_H2C2"/>
</dbReference>
<evidence type="ECO:0000313" key="2">
    <source>
        <dbReference type="EMBL" id="KAF0703339.1"/>
    </source>
</evidence>
<dbReference type="PROSITE" id="PS50994">
    <property type="entry name" value="INTEGRASE"/>
    <property type="match status" value="1"/>
</dbReference>
<comment type="caution">
    <text evidence="2">The sequence shown here is derived from an EMBL/GenBank/DDBJ whole genome shotgun (WGS) entry which is preliminary data.</text>
</comment>
<evidence type="ECO:0000259" key="1">
    <source>
        <dbReference type="PROSITE" id="PS50994"/>
    </source>
</evidence>
<feature type="non-terminal residue" evidence="2">
    <location>
        <position position="1"/>
    </location>
</feature>
<dbReference type="EMBL" id="VUJU01013937">
    <property type="protein sequence ID" value="KAF0703339.1"/>
    <property type="molecule type" value="Genomic_DNA"/>
</dbReference>
<dbReference type="PANTHER" id="PTHR47331:SF1">
    <property type="entry name" value="GAG-LIKE PROTEIN"/>
    <property type="match status" value="1"/>
</dbReference>
<dbReference type="SUPFAM" id="SSF53098">
    <property type="entry name" value="Ribonuclease H-like"/>
    <property type="match status" value="1"/>
</dbReference>
<dbReference type="Pfam" id="PF17921">
    <property type="entry name" value="Integrase_H2C2"/>
    <property type="match status" value="1"/>
</dbReference>
<feature type="domain" description="Integrase catalytic" evidence="1">
    <location>
        <begin position="78"/>
        <end position="275"/>
    </location>
</feature>
<protein>
    <submittedName>
        <fullName evidence="2">Integrase catalytic domain-containing protein</fullName>
    </submittedName>
</protein>
<dbReference type="Gene3D" id="3.30.420.10">
    <property type="entry name" value="Ribonuclease H-like superfamily/Ribonuclease H"/>
    <property type="match status" value="1"/>
</dbReference>
<dbReference type="AlphaFoldDB" id="A0A6G0VNN6"/>
<organism evidence="2 3">
    <name type="scientific">Aphis craccivora</name>
    <name type="common">Cowpea aphid</name>
    <dbReference type="NCBI Taxonomy" id="307492"/>
    <lineage>
        <taxon>Eukaryota</taxon>
        <taxon>Metazoa</taxon>
        <taxon>Ecdysozoa</taxon>
        <taxon>Arthropoda</taxon>
        <taxon>Hexapoda</taxon>
        <taxon>Insecta</taxon>
        <taxon>Pterygota</taxon>
        <taxon>Neoptera</taxon>
        <taxon>Paraneoptera</taxon>
        <taxon>Hemiptera</taxon>
        <taxon>Sternorrhyncha</taxon>
        <taxon>Aphidomorpha</taxon>
        <taxon>Aphidoidea</taxon>
        <taxon>Aphididae</taxon>
        <taxon>Aphidini</taxon>
        <taxon>Aphis</taxon>
        <taxon>Aphis</taxon>
    </lineage>
</organism>
<dbReference type="GO" id="GO:0015074">
    <property type="term" value="P:DNA integration"/>
    <property type="evidence" value="ECO:0007669"/>
    <property type="project" value="InterPro"/>
</dbReference>
<gene>
    <name evidence="2" type="ORF">FWK35_00035713</name>
</gene>
<feature type="non-terminal residue" evidence="2">
    <location>
        <position position="338"/>
    </location>
</feature>
<dbReference type="InterPro" id="IPR001584">
    <property type="entry name" value="Integrase_cat-core"/>
</dbReference>
<sequence>SFLTEEAKHPSLLPKASCLTSLIINHYHLTFLHAGPKLVISMLRQKFWIMSDRDAVRRTIFSCIPYTRHKAKHPIPSMGILPEARVQLHRVFSRVGLDFGGPFLVKECKRRNIRTTKVFISVFICMAVKAIHVEVVSDLTTAAFLAAMDRFVARLGVPTELYSDCGTNYVGAARQLKTLLADTEVQNQLSSRIEYTWHFNPPAAPHFGGLWEAAIKSVKFHLKHVIGTQILTYEEFQTVVTRVEGILNSTPLTPVSTDPHDFEALTPGHFLIGQPISMIPEKEVTSVPINRPTRWQLLLSIASIFLEAVATEVPNDIAGPSKMDKGVGQPCCGKCCNS</sequence>
<accession>A0A6G0VNN6</accession>
<dbReference type="Proteomes" id="UP000478052">
    <property type="component" value="Unassembled WGS sequence"/>
</dbReference>